<proteinExistence type="predicted"/>
<gene>
    <name evidence="1" type="ORF">BLE401_18625</name>
</gene>
<protein>
    <submittedName>
        <fullName evidence="1">Uncharacterized protein</fullName>
    </submittedName>
</protein>
<evidence type="ECO:0000313" key="1">
    <source>
        <dbReference type="EMBL" id="QGX04086.1"/>
    </source>
</evidence>
<keyword evidence="2" id="KW-1185">Reference proteome</keyword>
<sequence length="78" mass="9209">MQVATEEEWLLAIRRGNGELRGYSEEGFLRFYDRLIGRFLIPFTLCLFAQMSGNYRVICKPAKGICRCYLRRNVSVRR</sequence>
<dbReference type="EMBL" id="CP018889">
    <property type="protein sequence ID" value="QGX04086.1"/>
    <property type="molecule type" value="Genomic_DNA"/>
</dbReference>
<accession>A0A650GDT9</accession>
<name>A0A650GDT9_9GAMM</name>
<evidence type="ECO:0000313" key="2">
    <source>
        <dbReference type="Proteomes" id="UP000234271"/>
    </source>
</evidence>
<organism evidence="1 2">
    <name type="scientific">Beggiatoa leptomitoformis</name>
    <dbReference type="NCBI Taxonomy" id="288004"/>
    <lineage>
        <taxon>Bacteria</taxon>
        <taxon>Pseudomonadati</taxon>
        <taxon>Pseudomonadota</taxon>
        <taxon>Gammaproteobacteria</taxon>
        <taxon>Thiotrichales</taxon>
        <taxon>Thiotrichaceae</taxon>
        <taxon>Beggiatoa</taxon>
    </lineage>
</organism>
<reference evidence="2" key="1">
    <citation type="submission" date="2016-12" db="EMBL/GenBank/DDBJ databases">
        <title>Complete Genome Sequence of Beggiatoa leptomitiformis D-401.</title>
        <authorList>
            <person name="Fomenkov A."/>
            <person name="Vincze T."/>
            <person name="Grabovich M."/>
            <person name="Anton B.P."/>
            <person name="Dubinina G."/>
            <person name="Orlova M."/>
            <person name="Belousova E."/>
            <person name="Roberts R.J."/>
        </authorList>
    </citation>
    <scope>NUCLEOTIDE SEQUENCE [LARGE SCALE GENOMIC DNA]</scope>
    <source>
        <strain evidence="2">D-401</strain>
    </source>
</reference>
<dbReference type="AlphaFoldDB" id="A0A650GDT9"/>
<dbReference type="Proteomes" id="UP000234271">
    <property type="component" value="Chromosome"/>
</dbReference>